<sequence>MCDLCAPADPETKTFDELVRLVTDHLEPQRSEIAERHMFRLRRQRAGESMTEYLQDLKHLATTCNFGTMLEENLRDQFVSGLANSAMRSRIFAEKNIKYKEAVELALALEAAERHAEQRPQVQVATRAKAYIEPGQDDYRRAAQAHGGLGATQALARTVRVQGAPLPRQLHSAGDAGSHIGQKGVVTLITTVMSATNVDI</sequence>
<dbReference type="PANTHER" id="PTHR33198:SF19">
    <property type="entry name" value="CCHC-TYPE DOMAIN-CONTAINING PROTEIN"/>
    <property type="match status" value="1"/>
</dbReference>
<organism evidence="2">
    <name type="scientific">Heliothis virescens</name>
    <name type="common">Tobacco budworm moth</name>
    <dbReference type="NCBI Taxonomy" id="7102"/>
    <lineage>
        <taxon>Eukaryota</taxon>
        <taxon>Metazoa</taxon>
        <taxon>Ecdysozoa</taxon>
        <taxon>Arthropoda</taxon>
        <taxon>Hexapoda</taxon>
        <taxon>Insecta</taxon>
        <taxon>Pterygota</taxon>
        <taxon>Neoptera</taxon>
        <taxon>Endopterygota</taxon>
        <taxon>Lepidoptera</taxon>
        <taxon>Glossata</taxon>
        <taxon>Ditrysia</taxon>
        <taxon>Noctuoidea</taxon>
        <taxon>Noctuidae</taxon>
        <taxon>Heliothinae</taxon>
        <taxon>Heliothis</taxon>
    </lineage>
</organism>
<dbReference type="STRING" id="7102.A0A2A4JKQ7"/>
<feature type="domain" description="Retrotransposon gag" evidence="1">
    <location>
        <begin position="12"/>
        <end position="83"/>
    </location>
</feature>
<comment type="caution">
    <text evidence="2">The sequence shown here is derived from an EMBL/GenBank/DDBJ whole genome shotgun (WGS) entry which is preliminary data.</text>
</comment>
<dbReference type="InterPro" id="IPR005162">
    <property type="entry name" value="Retrotrans_gag_dom"/>
</dbReference>
<gene>
    <name evidence="2" type="ORF">B5V51_730</name>
    <name evidence="3" type="ORF">B5V51_731</name>
</gene>
<evidence type="ECO:0000313" key="3">
    <source>
        <dbReference type="EMBL" id="PCG72542.1"/>
    </source>
</evidence>
<dbReference type="Pfam" id="PF03732">
    <property type="entry name" value="Retrotrans_gag"/>
    <property type="match status" value="1"/>
</dbReference>
<proteinExistence type="predicted"/>
<dbReference type="EMBL" id="NWSH01001115">
    <property type="protein sequence ID" value="PCG72542.1"/>
    <property type="molecule type" value="Genomic_DNA"/>
</dbReference>
<evidence type="ECO:0000259" key="1">
    <source>
        <dbReference type="Pfam" id="PF03732"/>
    </source>
</evidence>
<name>A0A2A4JKQ7_HELVI</name>
<accession>A0A2A4JKQ7</accession>
<dbReference type="AlphaFoldDB" id="A0A2A4JKQ7"/>
<protein>
    <recommendedName>
        <fullName evidence="1">Retrotransposon gag domain-containing protein</fullName>
    </recommendedName>
</protein>
<dbReference type="EMBL" id="NWSH01001115">
    <property type="protein sequence ID" value="PCG72541.1"/>
    <property type="molecule type" value="Genomic_DNA"/>
</dbReference>
<reference evidence="2" key="1">
    <citation type="submission" date="2017-09" db="EMBL/GenBank/DDBJ databases">
        <title>Contemporary evolution of a Lepidopteran species, Heliothis virescens, in response to modern agricultural practices.</title>
        <authorList>
            <person name="Fritz M.L."/>
            <person name="Deyonke A.M."/>
            <person name="Papanicolaou A."/>
            <person name="Micinski S."/>
            <person name="Westbrook J."/>
            <person name="Gould F."/>
        </authorList>
    </citation>
    <scope>NUCLEOTIDE SEQUENCE [LARGE SCALE GENOMIC DNA]</scope>
    <source>
        <strain evidence="2">HvINT-</strain>
        <tissue evidence="2">Whole body</tissue>
    </source>
</reference>
<dbReference type="PANTHER" id="PTHR33198">
    <property type="entry name" value="ANK_REP_REGION DOMAIN-CONTAINING PROTEIN-RELATED"/>
    <property type="match status" value="1"/>
</dbReference>
<evidence type="ECO:0000313" key="2">
    <source>
        <dbReference type="EMBL" id="PCG72541.1"/>
    </source>
</evidence>